<dbReference type="SUPFAM" id="SSF56112">
    <property type="entry name" value="Protein kinase-like (PK-like)"/>
    <property type="match status" value="1"/>
</dbReference>
<dbReference type="Pfam" id="PF00069">
    <property type="entry name" value="Pkinase"/>
    <property type="match status" value="2"/>
</dbReference>
<dbReference type="Gene3D" id="1.10.510.10">
    <property type="entry name" value="Transferase(Phosphotransferase) domain 1"/>
    <property type="match status" value="1"/>
</dbReference>
<dbReference type="GO" id="GO:0005737">
    <property type="term" value="C:cytoplasm"/>
    <property type="evidence" value="ECO:0007669"/>
    <property type="project" value="TreeGrafter"/>
</dbReference>
<feature type="region of interest" description="Disordered" evidence="1">
    <location>
        <begin position="135"/>
        <end position="189"/>
    </location>
</feature>
<feature type="compositionally biased region" description="Low complexity" evidence="1">
    <location>
        <begin position="1034"/>
        <end position="1060"/>
    </location>
</feature>
<feature type="compositionally biased region" description="Low complexity" evidence="1">
    <location>
        <begin position="868"/>
        <end position="884"/>
    </location>
</feature>
<dbReference type="PROSITE" id="PS00108">
    <property type="entry name" value="PROTEIN_KINASE_ST"/>
    <property type="match status" value="1"/>
</dbReference>
<feature type="compositionally biased region" description="Pro residues" evidence="1">
    <location>
        <begin position="155"/>
        <end position="167"/>
    </location>
</feature>
<dbReference type="GeneID" id="18916867"/>
<sequence>MLQYSVQLPPLSLSSSKPKARKAMPVSAPQPPSTDVSHDSNPAAVKRTGTARTRPSLSSGPAYGHSIPLAISTAFPPPPLTSSHAGGRSSSATPSPSVPSSSLSSPSLPPTPSLGSAFPFSQQVYSAPSPRLAPAQLSKVSTRSPLVQSTALPSAPVPMPGARPPRSPKAAPLPYSGLSSPALPSPKLPQSTFSATNSYYGRTASAASSTGSSFSSCAIDVLAPGDILGDGLELQGEMVRRVPIGESKEEEEPANVFRVVRKLGAGSYAVVYLVQEVLGMGDCEEDDRDCESDGADLDMSVDGHDRDVACVRKEVKSRKNGREYAVKLLSKANLDEEALSAQMLEATIHQSLPPHPNIVTLHRTLETPSYLLLLLEFVPGEDLFYFLEQARDHYDPSFPGSPAETLSPSTPISALPSTSLSGSDCSMSSESTARTPPTPSLLATMSPTKLLSRTRLKLIASMFKQMCDAVAACHERGIFHRDIKPENFIVTDGVLEVRTSGPGGKEEVRKERRVVVKLTDFGLSTTDMHSADMDCGSAPYMSYECRNNIHPNYMPRAADVWSLGIVLINMLYHYNPWTDTTDGVCPSFSLFQQSPVSFFTTRFTGMTQPVAEFLATKVFCILLDHRDDSPRASARDFGQWIQSLPDLLAPPLRPGSGHNHSRSPSFSVNLAEVPGHRLASIPHSRRPSLRSAAGSRTPSVLSPVHRASLVAAAISRQPSLQAFQESEHEHNGATKNVGVGLGMLPPLPDHEVEEDANEQEDQHEESNSRSASTQKRRKRGARKGKKDTAMTGQTTPAQSADDTLTTLASASQALAREISKTSKRVSGSGISSPLGTSTTHVSTEVQPQPVPAPSPAPTPTIVKKPSKWKLGFGKSSSSSGSSASTPANPKEEPDPKMSTTASKATSLIMGLNAPSSSSRSKADAHQAAASASSASIASHATSRYAPVSANTSVVSLDDPTWHRDRRYRGVTDVAGERDIGMWGASTQRGPSPASASQLSFVSASTASTNWRSSISSSGSAATSTSAFTRYSNGSVRSVSTAATSVSNTSWRSAGGASNASSRRDPRLPPNVKMVTGEPWELSELPRQMYPDPEKVQFSAPPTRKRAQKPKNSNLDTISERPGPYSTPQLPQHPPATQPPVRTDASTSTTDLSHTAGSGDADTQESHGSASSPRKVQKGQINALAKMLSALRR</sequence>
<feature type="compositionally biased region" description="Polar residues" evidence="1">
    <location>
        <begin position="50"/>
        <end position="59"/>
    </location>
</feature>
<feature type="compositionally biased region" description="Polar residues" evidence="1">
    <location>
        <begin position="138"/>
        <end position="152"/>
    </location>
</feature>
<feature type="compositionally biased region" description="Pro residues" evidence="1">
    <location>
        <begin position="848"/>
        <end position="858"/>
    </location>
</feature>
<organism evidence="3 4">
    <name type="scientific">Phanerochaete carnosa (strain HHB-10118-sp)</name>
    <name type="common">White-rot fungus</name>
    <name type="synonym">Peniophora carnosa</name>
    <dbReference type="NCBI Taxonomy" id="650164"/>
    <lineage>
        <taxon>Eukaryota</taxon>
        <taxon>Fungi</taxon>
        <taxon>Dikarya</taxon>
        <taxon>Basidiomycota</taxon>
        <taxon>Agaricomycotina</taxon>
        <taxon>Agaricomycetes</taxon>
        <taxon>Polyporales</taxon>
        <taxon>Phanerochaetaceae</taxon>
        <taxon>Phanerochaete</taxon>
    </lineage>
</organism>
<feature type="compositionally biased region" description="Polar residues" evidence="1">
    <location>
        <begin position="1143"/>
        <end position="1155"/>
    </location>
</feature>
<dbReference type="AlphaFoldDB" id="K5VR68"/>
<dbReference type="RefSeq" id="XP_007396670.1">
    <property type="nucleotide sequence ID" value="XM_007396608.1"/>
</dbReference>
<evidence type="ECO:0000256" key="1">
    <source>
        <dbReference type="SAM" id="MobiDB-lite"/>
    </source>
</evidence>
<dbReference type="STRING" id="650164.K5VR68"/>
<dbReference type="PANTHER" id="PTHR24348">
    <property type="entry name" value="SERINE/THREONINE-PROTEIN KINASE UNC-51-RELATED"/>
    <property type="match status" value="1"/>
</dbReference>
<reference evidence="3 4" key="1">
    <citation type="journal article" date="2012" name="BMC Genomics">
        <title>Comparative genomics of the white-rot fungi, Phanerochaete carnosa and P. chrysosporium, to elucidate the genetic basis of the distinct wood types they colonize.</title>
        <authorList>
            <person name="Suzuki H."/>
            <person name="MacDonald J."/>
            <person name="Syed K."/>
            <person name="Salamov A."/>
            <person name="Hori C."/>
            <person name="Aerts A."/>
            <person name="Henrissat B."/>
            <person name="Wiebenga A."/>
            <person name="vanKuyk P.A."/>
            <person name="Barry K."/>
            <person name="Lindquist E."/>
            <person name="LaButti K."/>
            <person name="Lapidus A."/>
            <person name="Lucas S."/>
            <person name="Coutinho P."/>
            <person name="Gong Y."/>
            <person name="Samejima M."/>
            <person name="Mahadevan R."/>
            <person name="Abou-Zaid M."/>
            <person name="de Vries R.P."/>
            <person name="Igarashi K."/>
            <person name="Yadav J.S."/>
            <person name="Grigoriev I.V."/>
            <person name="Master E.R."/>
        </authorList>
    </citation>
    <scope>NUCLEOTIDE SEQUENCE [LARGE SCALE GENOMIC DNA]</scope>
    <source>
        <strain evidence="3 4">HHB-10118-sp</strain>
    </source>
</reference>
<evidence type="ECO:0000313" key="3">
    <source>
        <dbReference type="EMBL" id="EKM53963.1"/>
    </source>
</evidence>
<dbReference type="SMART" id="SM00220">
    <property type="entry name" value="S_TKc"/>
    <property type="match status" value="1"/>
</dbReference>
<feature type="compositionally biased region" description="Polar residues" evidence="1">
    <location>
        <begin position="790"/>
        <end position="802"/>
    </location>
</feature>
<evidence type="ECO:0000313" key="4">
    <source>
        <dbReference type="Proteomes" id="UP000008370"/>
    </source>
</evidence>
<dbReference type="InParanoid" id="K5VR68"/>
<feature type="compositionally biased region" description="Polar residues" evidence="1">
    <location>
        <begin position="824"/>
        <end position="844"/>
    </location>
</feature>
<dbReference type="GO" id="GO:0010506">
    <property type="term" value="P:regulation of autophagy"/>
    <property type="evidence" value="ECO:0007669"/>
    <property type="project" value="InterPro"/>
</dbReference>
<dbReference type="Gene3D" id="3.30.200.20">
    <property type="entry name" value="Phosphorylase Kinase, domain 1"/>
    <property type="match status" value="1"/>
</dbReference>
<feature type="compositionally biased region" description="Low complexity" evidence="1">
    <location>
        <begin position="89"/>
        <end position="106"/>
    </location>
</feature>
<name>K5VR68_PHACS</name>
<dbReference type="EMBL" id="JH930473">
    <property type="protein sequence ID" value="EKM53963.1"/>
    <property type="molecule type" value="Genomic_DNA"/>
</dbReference>
<dbReference type="Proteomes" id="UP000008370">
    <property type="component" value="Unassembled WGS sequence"/>
</dbReference>
<keyword evidence="4" id="KW-1185">Reference proteome</keyword>
<dbReference type="InterPro" id="IPR011009">
    <property type="entry name" value="Kinase-like_dom_sf"/>
</dbReference>
<dbReference type="GO" id="GO:0005524">
    <property type="term" value="F:ATP binding"/>
    <property type="evidence" value="ECO:0007669"/>
    <property type="project" value="InterPro"/>
</dbReference>
<feature type="compositionally biased region" description="Low complexity" evidence="1">
    <location>
        <begin position="925"/>
        <end position="942"/>
    </location>
</feature>
<feature type="compositionally biased region" description="Low complexity" evidence="1">
    <location>
        <begin position="1004"/>
        <end position="1026"/>
    </location>
</feature>
<feature type="region of interest" description="Disordered" evidence="1">
    <location>
        <begin position="1"/>
        <end position="115"/>
    </location>
</feature>
<dbReference type="OrthoDB" id="541276at2759"/>
<dbReference type="PANTHER" id="PTHR24348:SF68">
    <property type="entry name" value="SERINE_THREONINE-PROTEIN KINASE ATG1C"/>
    <property type="match status" value="1"/>
</dbReference>
<dbReference type="KEGG" id="pco:PHACADRAFT_257482"/>
<feature type="compositionally biased region" description="Acidic residues" evidence="1">
    <location>
        <begin position="751"/>
        <end position="763"/>
    </location>
</feature>
<dbReference type="GO" id="GO:0004674">
    <property type="term" value="F:protein serine/threonine kinase activity"/>
    <property type="evidence" value="ECO:0007669"/>
    <property type="project" value="InterPro"/>
</dbReference>
<gene>
    <name evidence="3" type="ORF">PHACADRAFT_257482</name>
</gene>
<protein>
    <recommendedName>
        <fullName evidence="2">Protein kinase domain-containing protein</fullName>
    </recommendedName>
</protein>
<feature type="domain" description="Protein kinase" evidence="2">
    <location>
        <begin position="257"/>
        <end position="647"/>
    </location>
</feature>
<evidence type="ECO:0000259" key="2">
    <source>
        <dbReference type="PROSITE" id="PS50011"/>
    </source>
</evidence>
<feature type="region of interest" description="Disordered" evidence="1">
    <location>
        <begin position="678"/>
        <end position="700"/>
    </location>
</feature>
<proteinExistence type="predicted"/>
<feature type="compositionally biased region" description="Polar residues" evidence="1">
    <location>
        <begin position="984"/>
        <end position="1003"/>
    </location>
</feature>
<accession>K5VR68</accession>
<dbReference type="InterPro" id="IPR045269">
    <property type="entry name" value="Atg1-like"/>
</dbReference>
<feature type="region of interest" description="Disordered" evidence="1">
    <location>
        <begin position="721"/>
        <end position="803"/>
    </location>
</feature>
<dbReference type="PROSITE" id="PS50011">
    <property type="entry name" value="PROTEIN_KINASE_DOM"/>
    <property type="match status" value="1"/>
</dbReference>
<feature type="compositionally biased region" description="Low complexity" evidence="1">
    <location>
        <begin position="170"/>
        <end position="182"/>
    </location>
</feature>
<dbReference type="InterPro" id="IPR008271">
    <property type="entry name" value="Ser/Thr_kinase_AS"/>
</dbReference>
<feature type="region of interest" description="Disordered" evidence="1">
    <location>
        <begin position="818"/>
        <end position="1192"/>
    </location>
</feature>
<feature type="compositionally biased region" description="Low complexity" evidence="1">
    <location>
        <begin position="8"/>
        <end position="17"/>
    </location>
</feature>
<feature type="region of interest" description="Disordered" evidence="1">
    <location>
        <begin position="397"/>
        <end position="446"/>
    </location>
</feature>
<feature type="compositionally biased region" description="Basic residues" evidence="1">
    <location>
        <begin position="774"/>
        <end position="785"/>
    </location>
</feature>
<feature type="compositionally biased region" description="Polar residues" evidence="1">
    <location>
        <begin position="404"/>
        <end position="446"/>
    </location>
</feature>
<dbReference type="HOGENOM" id="CLU_010087_0_0_1"/>
<dbReference type="InterPro" id="IPR000719">
    <property type="entry name" value="Prot_kinase_dom"/>
</dbReference>